<keyword evidence="1" id="KW-0067">ATP-binding</keyword>
<sequence length="805" mass="89414">RLPDAFTHFNEVHSHSALGYKSPRMFKKDNRQVKHVSFLHALKLYMVLLAFRNGRDNVARLGYPTHLALHRIKAYDIALTVNILSAAQQPNYSCPRKCATKLTTETLIASVQDELESRSRYNAWLHSYGRRNFVKTAFLGKRMMAQEIAAYDWSRHPLGRIDEWPAALRTALGMILDSDFPMFLVWTGQFYAFYNDAYLPLLGSKKLDALGRRFADVWAEAWDVVGPIAEKAYAGESTYFEDLPIVVDRYGYPEQTYFSFSYSPVRGEDGQVAGVLCTVFETTSKVTTLARLKESEARFQLSLEASGNIGTWTVDAETFATTVDARFAHLFRSDAVDAERGILSLSAFTDNIHPDDRQRVLQSIAHAMESGSPYEEEYRLSPVDEALIWVSAKGRMFADLDTGKRRFAGVAVDITQRKQIETDLRRLAEGLAESNRRQQEFLAVLAHELRNPLAPIRTGLELIASTGDNPATVARIRKVMSRQVDHLVHLVDDLLDLARITSGKIVPKLSHVPLQDIVSQAIETALPAIEAKEHKFIVHVPKEPIWLDVDANRIAQVIANVLTNAVKYTTPRGEIVLMGRVENDNAVVTVTDNGIGIASDELPHVFDMFSQVVHNGEYSQGGLGIGLALAKQLTEMHGGTIWAESAGQNNGSTFTIKLPVINGTASPGNVEGSLGLHQPGGTRPRRILLADDNADAVNMLAQMLKLDGHEVRTASDGQQALMIAQEWIPDVALLDLGMPKMNGFELAEAMRASSLKDVELVAVTGWGNHEDRLRTTQAGFSKHITKPLDFSELRDYLASVGRRLD</sequence>
<accession>A0ACC7MKG7</accession>
<name>A0ACC7MKG7_9BURK</name>
<feature type="non-terminal residue" evidence="1">
    <location>
        <position position="1"/>
    </location>
</feature>
<comment type="caution">
    <text evidence="1">The sequence shown here is derived from an EMBL/GenBank/DDBJ whole genome shotgun (WGS) entry which is preliminary data.</text>
</comment>
<gene>
    <name evidence="1" type="ORF">QPK29_033115</name>
</gene>
<evidence type="ECO:0000313" key="1">
    <source>
        <dbReference type="EMBL" id="MFJ1472567.1"/>
    </source>
</evidence>
<keyword evidence="1" id="KW-0547">Nucleotide-binding</keyword>
<proteinExistence type="predicted"/>
<dbReference type="EMBL" id="JASNRB020000059">
    <property type="protein sequence ID" value="MFJ1472567.1"/>
    <property type="molecule type" value="Genomic_DNA"/>
</dbReference>
<protein>
    <submittedName>
        <fullName evidence="1">ATP-binding protein</fullName>
    </submittedName>
</protein>
<organism evidence="1 2">
    <name type="scientific">Massilia orientalis</name>
    <dbReference type="NCBI Taxonomy" id="3050128"/>
    <lineage>
        <taxon>Bacteria</taxon>
        <taxon>Pseudomonadati</taxon>
        <taxon>Pseudomonadota</taxon>
        <taxon>Betaproteobacteria</taxon>
        <taxon>Burkholderiales</taxon>
        <taxon>Oxalobacteraceae</taxon>
        <taxon>Telluria group</taxon>
        <taxon>Massilia</taxon>
    </lineage>
</organism>
<evidence type="ECO:0000313" key="2">
    <source>
        <dbReference type="Proteomes" id="UP001168096"/>
    </source>
</evidence>
<reference evidence="1" key="1">
    <citation type="submission" date="2024-11" db="EMBL/GenBank/DDBJ databases">
        <title>Description of Massilia orientalis sp. nov., isolated from rhizosphere soil of Ageratina adenophora.</title>
        <authorList>
            <person name="Wang Y."/>
        </authorList>
    </citation>
    <scope>NUCLEOTIDE SEQUENCE</scope>
    <source>
        <strain evidence="1">YIM B02787</strain>
    </source>
</reference>
<dbReference type="Proteomes" id="UP001168096">
    <property type="component" value="Unassembled WGS sequence"/>
</dbReference>
<keyword evidence="2" id="KW-1185">Reference proteome</keyword>